<feature type="domain" description="Ig-like" evidence="8">
    <location>
        <begin position="1327"/>
        <end position="1422"/>
    </location>
</feature>
<dbReference type="PRINTS" id="PR00735">
    <property type="entry name" value="GLHYDRLASE8"/>
</dbReference>
<dbReference type="PANTHER" id="PTHR34819:SF3">
    <property type="entry name" value="CELL SURFACE PROTEIN"/>
    <property type="match status" value="1"/>
</dbReference>
<dbReference type="InterPro" id="IPR013783">
    <property type="entry name" value="Ig-like_fold"/>
</dbReference>
<dbReference type="PANTHER" id="PTHR34819">
    <property type="entry name" value="LARGE CYSTEINE-RICH PERIPLASMIC PROTEIN OMCB"/>
    <property type="match status" value="1"/>
</dbReference>
<evidence type="ECO:0000256" key="7">
    <source>
        <dbReference type="ARBA" id="ARBA00023326"/>
    </source>
</evidence>
<dbReference type="InterPro" id="IPR051172">
    <property type="entry name" value="Chlamydia_OmcB"/>
</dbReference>
<dbReference type="PROSITE" id="PS50835">
    <property type="entry name" value="IG_LIKE"/>
    <property type="match status" value="1"/>
</dbReference>
<evidence type="ECO:0000256" key="3">
    <source>
        <dbReference type="ARBA" id="ARBA00012601"/>
    </source>
</evidence>
<evidence type="ECO:0000256" key="4">
    <source>
        <dbReference type="ARBA" id="ARBA00022801"/>
    </source>
</evidence>
<dbReference type="NCBIfam" id="TIGR04131">
    <property type="entry name" value="Bac_Flav_CTERM"/>
    <property type="match status" value="1"/>
</dbReference>
<reference evidence="9 10" key="1">
    <citation type="journal article" date="2007" name="Appl. Environ. Microbiol.">
        <title>Genome sequence of the cellulolytic gliding bacterium Cytophaga hutchinsonii.</title>
        <authorList>
            <person name="Xie G."/>
            <person name="Bruce D.C."/>
            <person name="Challacombe J.F."/>
            <person name="Chertkov O."/>
            <person name="Detter J.C."/>
            <person name="Gilna P."/>
            <person name="Han C.S."/>
            <person name="Lucas S."/>
            <person name="Misra M."/>
            <person name="Myers G.L."/>
            <person name="Richardson P."/>
            <person name="Tapia R."/>
            <person name="Thayer N."/>
            <person name="Thompson L.S."/>
            <person name="Brettin T.S."/>
            <person name="Henrissat B."/>
            <person name="Wilson D.B."/>
            <person name="McBride M.J."/>
        </authorList>
    </citation>
    <scope>NUCLEOTIDE SEQUENCE [LARGE SCALE GENOMIC DNA]</scope>
    <source>
        <strain evidence="10">ATCC 33406 / DSM 1761 / CIP 103989 / NBRC 15051 / NCIMB 9469 / D465</strain>
    </source>
</reference>
<evidence type="ECO:0000256" key="6">
    <source>
        <dbReference type="ARBA" id="ARBA00023295"/>
    </source>
</evidence>
<dbReference type="Pfam" id="PF13585">
    <property type="entry name" value="CHU_C"/>
    <property type="match status" value="1"/>
</dbReference>
<keyword evidence="7" id="KW-0624">Polysaccharide degradation</keyword>
<keyword evidence="5" id="KW-0136">Cellulose degradation</keyword>
<evidence type="ECO:0000256" key="1">
    <source>
        <dbReference type="ARBA" id="ARBA00000966"/>
    </source>
</evidence>
<keyword evidence="10" id="KW-1185">Reference proteome</keyword>
<proteinExistence type="inferred from homology"/>
<dbReference type="InterPro" id="IPR047589">
    <property type="entry name" value="DUF11_rpt"/>
</dbReference>
<dbReference type="Gene3D" id="2.60.40.10">
    <property type="entry name" value="Immunoglobulins"/>
    <property type="match status" value="1"/>
</dbReference>
<evidence type="ECO:0000256" key="2">
    <source>
        <dbReference type="ARBA" id="ARBA00009209"/>
    </source>
</evidence>
<dbReference type="Pfam" id="PF01345">
    <property type="entry name" value="DUF11"/>
    <property type="match status" value="1"/>
</dbReference>
<protein>
    <recommendedName>
        <fullName evidence="3">cellulase</fullName>
        <ecNumber evidence="3">3.2.1.4</ecNumber>
    </recommendedName>
</protein>
<dbReference type="EC" id="3.2.1.4" evidence="3"/>
<evidence type="ECO:0000313" key="9">
    <source>
        <dbReference type="EMBL" id="ABG60674.1"/>
    </source>
</evidence>
<name>A0A6N4SVV9_CYTH3</name>
<dbReference type="Gene3D" id="2.60.40.1170">
    <property type="entry name" value="Mu homology domain, subdomain B"/>
    <property type="match status" value="2"/>
</dbReference>
<dbReference type="OrthoDB" id="898122at2"/>
<dbReference type="GO" id="GO:0030245">
    <property type="term" value="P:cellulose catabolic process"/>
    <property type="evidence" value="ECO:0007669"/>
    <property type="project" value="UniProtKB-KW"/>
</dbReference>
<dbReference type="EMBL" id="CP000383">
    <property type="protein sequence ID" value="ABG60674.1"/>
    <property type="molecule type" value="Genomic_DNA"/>
</dbReference>
<dbReference type="Pfam" id="PF01270">
    <property type="entry name" value="Glyco_hydro_8"/>
    <property type="match status" value="1"/>
</dbReference>
<dbReference type="NCBIfam" id="TIGR01451">
    <property type="entry name" value="B_ant_repeat"/>
    <property type="match status" value="1"/>
</dbReference>
<dbReference type="InterPro" id="IPR001434">
    <property type="entry name" value="OmcB-like_DUF11"/>
</dbReference>
<keyword evidence="7" id="KW-0119">Carbohydrate metabolism</keyword>
<dbReference type="InterPro" id="IPR007110">
    <property type="entry name" value="Ig-like_dom"/>
</dbReference>
<evidence type="ECO:0000313" key="10">
    <source>
        <dbReference type="Proteomes" id="UP000001822"/>
    </source>
</evidence>
<dbReference type="KEGG" id="chu:CHU_3440"/>
<dbReference type="InterPro" id="IPR026341">
    <property type="entry name" value="T9SS_type_B"/>
</dbReference>
<keyword evidence="6 9" id="KW-0326">Glycosidase</keyword>
<keyword evidence="4 9" id="KW-0378">Hydrolase</keyword>
<accession>A0A6N4SVV9</accession>
<dbReference type="InterPro" id="IPR036179">
    <property type="entry name" value="Ig-like_dom_sf"/>
</dbReference>
<dbReference type="GO" id="GO:0008810">
    <property type="term" value="F:cellulase activity"/>
    <property type="evidence" value="ECO:0007669"/>
    <property type="project" value="UniProtKB-EC"/>
</dbReference>
<dbReference type="Proteomes" id="UP000001822">
    <property type="component" value="Chromosome"/>
</dbReference>
<comment type="catalytic activity">
    <reaction evidence="1">
        <text>Endohydrolysis of (1-&gt;4)-beta-D-glucosidic linkages in cellulose, lichenin and cereal beta-D-glucans.</text>
        <dbReference type="EC" id="3.2.1.4"/>
    </reaction>
</comment>
<sequence length="2772" mass="297136">MQRSGYIKGLYLIIFVFVTVLSKAQVTVQINSGNPNFPFPQFLSYDFEGSHSLGNLATTNAPGVVHAEMEKIMREAWQIEANRYEYTGESWQGVNYILSNIGCPYDCSEGAGYAMIAAAYMGDKTTFDGIWMREHDIRRVLHPNYRTGAIIRAGYQYGKNALAEPGGDAATDGDVDIALGLLMAWKQWGDNSGYTAANGTPISYKDEALGVIRGLVERENRGFMSGSVADCRSVSGNVGFDGYLKNGNTWLETTNFGSGDPLWCPEFAGPTQLHIDYAAPAYFYSFRNVMSAEALDPWEINQMYRAEASSDWIMGKLLDNPAGVPHAGWAAVNGSNVTFSSFNLGEDFRAAWRTILNYVWHGDPDYTWDPVTHTVQAGVPNSFEQLIGKRFSGFVKDQRQAPWGNPCKDLGGGPDLTYTGPPITSVQYDPNTGDELFPLPINWGMATSAPSTIAAQDYEVMGDMFRQCAIEWDITDAGDRYLTSKPVYFHGFFRLLGMLILSGNFQDPLVVKPIANIKIYRAVDKTYGATGDQFQFTLSYRNYGKLAATGVTIVETLPDDFDYVPGSASNGGSYNAGTHSITWNVGSVSGFSTAGGITPTQGIRTYSLKAKEEAEGRYCATATITATNSKSWTTNEYPNNVTEVMERNCIDIVKRALLIDKSVNYSKVQNNTEVKFKIDFENSSTAGWINGGRPNVFFSYAQGTYGANGDTRGIKIRLFHGAAEPYINYKNYRISAFLNDNSYTCVSGVGPCTAGWALRNTIYEGGAATGVTFTQESITPGQDARGKWNQRVIIQFANQIATTTPQLSAMYGTAARIHQGGTEPLRAVWDLYTSNYGSIDWSDDWSWDAAAQAPDGDKYFPVTNDWTDPHNLNIPVTSWHKDACEVATKTVDNVLIEEWDGYTWRRIYGNGPLPGRDVENVVVRDTLPLGLTWNGWIQQTTLGVTATYNPANRVITWTIPKLQVGQKGSLEYKAIAAFTTPGVCPKADQTHINPAWIEGLGESKKRDTARVTVTCDDVILPPVPTTMTKTADKAAYVVGDPINYSIEYEQTHGAIIDASMSNAAEWDQYGGTWGFGTKISNTTTNGTGTMLVHKRAHGTNGTITGTLELAPFSIFSIALRQSGSTIASGSYVSFKVNPGAGDLEINVWNGTTALFTLPQKFGYPGSPQNFKIVLNGNQLNLWVGSLTGAPLLTVTGITVKAGYIGFLNGSPANQETYNSHSVVSLHSEMDSAYDIIISDPVPAGITYGTSSNSGTNTAGTISWPVIAGPVLYGTVITRTWTGTVATCSATGKIVNNAYANMLGQATNSIAAQSIVTCSGTSVSCTPPATVTVSTTTPALCRGSALTIKGTATPANANYFYTWYRNGIAVTAASKTYADYVKAVTVAADSGTYTLRVEDGNTGTTTCFKENSIRVRIDTAAVAGIISASQEICLGTAAAALTGTASTGAIAVKNYKWQRSAVSGTGPWTDVAPFSITATGLTIGSPTATTYYRRIDSSGVCANAVTNVDTIRVNNTPNITSIQPILRDTLCIGENFNLSAAINLADSTGARASKNGGYYFTWQHYRDGALITTSGPLPYKNFLAATRAAVLTDSGMYYLIVQDGKLAKKCMDTISVRIVINQGIAKKAIIEKHQEICKGDAAAVLTEVAPAANYAGTIIAQQWYTTNDTTATPALTKISGATGVTYNPASPAVTQYYVRKDSVKFCPAVATNYIKVRVNNSVVADTIMPIENDTLCESIGSMFQLKGIVDSTGKASINGGYYFTWKHYRDGLLQETRGPVKYEDFPVTARAAVEADSGTYYLIIQDGAGATVCMDTLKTKVVVYKNCVVIPPACKKPVSVTAQLVGGNDTLCTGNALHLAKDIIDTLPAPQDGYYFSWRRINSQGSSVLYGPSLTYADLTIPAVAPADSGTYYLIVQDGLTAPAACTTTSAGIAIGVHTPIITPAVIAASDTICSGTVPAVFTETAAATGGSGTPYRHQWYVSTDSFKTVAGTSILIGSNLKTYQAPALTTTSYYIRIDSAGVCPKVSTNIITIQVDAPTVAGTVGRDTVVCAGSPVSEFRESTPASGGTAIYTYKWQESGDNTTFTDIAGATGSTYQSPDIFTRTYFRRIDSSGICAGTPTNSIFVDVVNGVDPGQIAGPTTTICYNTAPLTVFSNVAAASNGSGGPGSESYQWQKSTDNIFWTDISGETGLTFTENNLLTDTTYYRRRVGMGPGTCDTSYTSTVAVNVYDPLTPGVLSGDTTICSGKSIAVLEITPVSGGGEPNSLTYEWIQSTDKGMNWSAASGTNNQVSYTTPVLTDSIWYARIVTTVCNIDTTNIVHVHVDSINTVNIAMMDASTCIGSDVTFAPVFKGEGTAPVFEWFTSASSAGPWSPVTGAAAASYTVVNPQVTDNGTYYKVRLSSSFVCNSGTAESIVLLTVQDVIEPKVAISSSPAGTVCDTITSVTYTAVPVQGAGAVTTYQWYDGITNTPVPSETNQTYTPAAAPAAGQQVYVVMTTDLVCASPSTARSETLQLDIIPKPRPDIINNDTTICTPYEVRLKIKGNTGGTLQWYKDGAVIPGATTTQYIVPVSDFPGAEYVLVEDNGACSSSDTVEVIMWESPTANAGTDIYAVEGETISLNGSVSSNATNYVWIPAASLSDAYVLQPSLTVPALTTVYTLVAYNNGNVCSGSDAVTVIVEKKIKIPNVITVNGDGVNDTWDIENIQNFPDAEILIYNRWGNLVWKSAGYPKQWDATNYRNGEVLPDGTYFYIIDLHTERVKETFSGYIQVVK</sequence>
<organism evidence="9 10">
    <name type="scientific">Cytophaga hutchinsonii (strain ATCC 33406 / DSM 1761 / CIP 103989 / NBRC 15051 / NCIMB 9469 / D465)</name>
    <dbReference type="NCBI Taxonomy" id="269798"/>
    <lineage>
        <taxon>Bacteria</taxon>
        <taxon>Pseudomonadati</taxon>
        <taxon>Bacteroidota</taxon>
        <taxon>Cytophagia</taxon>
        <taxon>Cytophagales</taxon>
        <taxon>Cytophagaceae</taxon>
        <taxon>Cytophaga</taxon>
    </lineage>
</organism>
<dbReference type="InterPro" id="IPR002037">
    <property type="entry name" value="Glyco_hydro_8"/>
</dbReference>
<dbReference type="InterPro" id="IPR008928">
    <property type="entry name" value="6-hairpin_glycosidase_sf"/>
</dbReference>
<evidence type="ECO:0000256" key="5">
    <source>
        <dbReference type="ARBA" id="ARBA00023001"/>
    </source>
</evidence>
<dbReference type="InterPro" id="IPR012341">
    <property type="entry name" value="6hp_glycosidase-like_sf"/>
</dbReference>
<comment type="similarity">
    <text evidence="2">Belongs to the glycosyl hydrolase 8 (cellulase D) family.</text>
</comment>
<dbReference type="SUPFAM" id="SSF48208">
    <property type="entry name" value="Six-hairpin glycosidases"/>
    <property type="match status" value="1"/>
</dbReference>
<dbReference type="SUPFAM" id="SSF48726">
    <property type="entry name" value="Immunoglobulin"/>
    <property type="match status" value="1"/>
</dbReference>
<dbReference type="Gene3D" id="1.50.10.10">
    <property type="match status" value="1"/>
</dbReference>
<gene>
    <name evidence="9" type="ordered locus">CHU_3440</name>
</gene>
<evidence type="ECO:0000259" key="8">
    <source>
        <dbReference type="PROSITE" id="PS50835"/>
    </source>
</evidence>